<evidence type="ECO:0000313" key="1">
    <source>
        <dbReference type="EMBL" id="OLO12994.1"/>
    </source>
</evidence>
<dbReference type="EMBL" id="MSDQ01000003">
    <property type="protein sequence ID" value="OLO12994.1"/>
    <property type="molecule type" value="Genomic_DNA"/>
</dbReference>
<evidence type="ECO:0000313" key="2">
    <source>
        <dbReference type="Proteomes" id="UP000186806"/>
    </source>
</evidence>
<accession>A0A1Q8TH27</accession>
<reference evidence="1 2" key="1">
    <citation type="submission" date="2016-12" db="EMBL/GenBank/DDBJ databases">
        <title>Draft genome sequences of strains Salinicola socius SMB35, Salinicola sp. MH3R3-1 and Chromohalobacter sp. SMB17 from the Verkhnekamsk potash mining region of Russia.</title>
        <authorList>
            <person name="Mavrodi D.V."/>
            <person name="Olsson B.E."/>
            <person name="Korsakova E.S."/>
            <person name="Pyankova A."/>
            <person name="Mavrodi O.V."/>
            <person name="Plotnikova E.G."/>
        </authorList>
    </citation>
    <scope>NUCLEOTIDE SEQUENCE [LARGE SCALE GENOMIC DNA]</scope>
    <source>
        <strain evidence="1 2">SMB17</strain>
    </source>
</reference>
<comment type="caution">
    <text evidence="1">The sequence shown here is derived from an EMBL/GenBank/DDBJ whole genome shotgun (WGS) entry which is preliminary data.</text>
</comment>
<dbReference type="RefSeq" id="WP_075367794.1">
    <property type="nucleotide sequence ID" value="NZ_MSDQ01000003.1"/>
</dbReference>
<proteinExistence type="predicted"/>
<organism evidence="1 2">
    <name type="scientific">Chromohalobacter japonicus</name>
    <dbReference type="NCBI Taxonomy" id="223900"/>
    <lineage>
        <taxon>Bacteria</taxon>
        <taxon>Pseudomonadati</taxon>
        <taxon>Pseudomonadota</taxon>
        <taxon>Gammaproteobacteria</taxon>
        <taxon>Oceanospirillales</taxon>
        <taxon>Halomonadaceae</taxon>
        <taxon>Chromohalobacter</taxon>
    </lineage>
</organism>
<dbReference type="Proteomes" id="UP000186806">
    <property type="component" value="Unassembled WGS sequence"/>
</dbReference>
<sequence length="123" mass="14215">MLLFLLVFAVCLTILVGTVAMLMLSRTPRYRTEPEHLLTLFDKTLDKRVSVAEWHTLVDYPIRHDAYLESIRRRAQHVMEEHGRPWQVVQGGCLLSRAGCDELEAIRDHLRARLALPKPELEA</sequence>
<gene>
    <name evidence="1" type="ORF">BTW10_01060</name>
</gene>
<dbReference type="AlphaFoldDB" id="A0A1Q8TH27"/>
<protein>
    <submittedName>
        <fullName evidence="1">Uncharacterized protein</fullName>
    </submittedName>
</protein>
<dbReference type="STRING" id="223900.GCA_000821045_02670"/>
<keyword evidence="2" id="KW-1185">Reference proteome</keyword>
<name>A0A1Q8TH27_9GAMM</name>